<gene>
    <name evidence="2" type="ORF">VMCG_10784</name>
</gene>
<dbReference type="EMBL" id="LKEA01000095">
    <property type="protein sequence ID" value="ROV87445.1"/>
    <property type="molecule type" value="Genomic_DNA"/>
</dbReference>
<evidence type="ECO:0000256" key="1">
    <source>
        <dbReference type="SAM" id="MobiDB-lite"/>
    </source>
</evidence>
<dbReference type="AlphaFoldDB" id="A0A423V9A9"/>
<accession>A0A423V9A9</accession>
<protein>
    <submittedName>
        <fullName evidence="2">Uncharacterized protein</fullName>
    </submittedName>
</protein>
<name>A0A423V9A9_9PEZI</name>
<sequence length="181" mass="19854">MPSPTVKTPLRHTFVASVLYLILRQKEGVVARRSRYLQLYWAFLAIRCILAANAHDAPAPGTVCPSVLDYLVTGISSLVHPHGVYIRTYDGKHEMIAVQASPAPSTGPLRTVKGEWKDPEIAELPPNNSSTPFRVRTNPDTSINHYLQTAKANGPCHHTVQNARGDDGGYPGVDDHTNHND</sequence>
<proteinExistence type="predicted"/>
<reference evidence="2 3" key="1">
    <citation type="submission" date="2015-09" db="EMBL/GenBank/DDBJ databases">
        <title>Host preference determinants of Valsa canker pathogens revealed by comparative genomics.</title>
        <authorList>
            <person name="Yin Z."/>
            <person name="Huang L."/>
        </authorList>
    </citation>
    <scope>NUCLEOTIDE SEQUENCE [LARGE SCALE GENOMIC DNA]</scope>
    <source>
        <strain evidence="2 3">03-1</strain>
    </source>
</reference>
<dbReference type="Proteomes" id="UP000283895">
    <property type="component" value="Unassembled WGS sequence"/>
</dbReference>
<comment type="caution">
    <text evidence="2">The sequence shown here is derived from an EMBL/GenBank/DDBJ whole genome shotgun (WGS) entry which is preliminary data.</text>
</comment>
<keyword evidence="3" id="KW-1185">Reference proteome</keyword>
<evidence type="ECO:0000313" key="2">
    <source>
        <dbReference type="EMBL" id="ROV87445.1"/>
    </source>
</evidence>
<evidence type="ECO:0000313" key="3">
    <source>
        <dbReference type="Proteomes" id="UP000283895"/>
    </source>
</evidence>
<organism evidence="2 3">
    <name type="scientific">Cytospora schulzeri</name>
    <dbReference type="NCBI Taxonomy" id="448051"/>
    <lineage>
        <taxon>Eukaryota</taxon>
        <taxon>Fungi</taxon>
        <taxon>Dikarya</taxon>
        <taxon>Ascomycota</taxon>
        <taxon>Pezizomycotina</taxon>
        <taxon>Sordariomycetes</taxon>
        <taxon>Sordariomycetidae</taxon>
        <taxon>Diaporthales</taxon>
        <taxon>Cytosporaceae</taxon>
        <taxon>Cytospora</taxon>
    </lineage>
</organism>
<feature type="region of interest" description="Disordered" evidence="1">
    <location>
        <begin position="161"/>
        <end position="181"/>
    </location>
</feature>